<dbReference type="PROSITE" id="PS50994">
    <property type="entry name" value="INTEGRASE"/>
    <property type="match status" value="1"/>
</dbReference>
<feature type="non-terminal residue" evidence="2">
    <location>
        <position position="239"/>
    </location>
</feature>
<dbReference type="InterPro" id="IPR050951">
    <property type="entry name" value="Retrovirus_Pol_polyprotein"/>
</dbReference>
<reference evidence="2 3" key="1">
    <citation type="journal article" date="2017" name="Genome Biol. Evol.">
        <title>Phytophthora megakarya and P. palmivora, closely related causal agents of cacao black pod rot, underwent increases in genome sizes and gene numbers by different mechanisms.</title>
        <authorList>
            <person name="Ali S.S."/>
            <person name="Shao J."/>
            <person name="Lary D.J."/>
            <person name="Kronmiller B."/>
            <person name="Shen D."/>
            <person name="Strem M.D."/>
            <person name="Amoako-Attah I."/>
            <person name="Akrofi A.Y."/>
            <person name="Begoude B.A."/>
            <person name="Ten Hoopen G.M."/>
            <person name="Coulibaly K."/>
            <person name="Kebe B.I."/>
            <person name="Melnick R.L."/>
            <person name="Guiltinan M.J."/>
            <person name="Tyler B.M."/>
            <person name="Meinhardt L.W."/>
            <person name="Bailey B.A."/>
        </authorList>
    </citation>
    <scope>NUCLEOTIDE SEQUENCE [LARGE SCALE GENOMIC DNA]</scope>
    <source>
        <strain evidence="3">sbr112.9</strain>
    </source>
</reference>
<dbReference type="Pfam" id="PF17921">
    <property type="entry name" value="Integrase_H2C2"/>
    <property type="match status" value="1"/>
</dbReference>
<dbReference type="InterPro" id="IPR001584">
    <property type="entry name" value="Integrase_cat-core"/>
</dbReference>
<dbReference type="FunFam" id="1.10.340.70:FF:000001">
    <property type="entry name" value="Retrovirus-related Pol polyprotein from transposon gypsy-like Protein"/>
    <property type="match status" value="1"/>
</dbReference>
<dbReference type="PANTHER" id="PTHR37984:SF5">
    <property type="entry name" value="PROTEIN NYNRIN-LIKE"/>
    <property type="match status" value="1"/>
</dbReference>
<dbReference type="PANTHER" id="PTHR37984">
    <property type="entry name" value="PROTEIN CBG26694"/>
    <property type="match status" value="1"/>
</dbReference>
<dbReference type="Gene3D" id="3.30.420.10">
    <property type="entry name" value="Ribonuclease H-like superfamily/Ribonuclease H"/>
    <property type="match status" value="1"/>
</dbReference>
<dbReference type="EMBL" id="NCKW01000887">
    <property type="protein sequence ID" value="POM79909.1"/>
    <property type="molecule type" value="Genomic_DNA"/>
</dbReference>
<evidence type="ECO:0000313" key="3">
    <source>
        <dbReference type="Proteomes" id="UP000237271"/>
    </source>
</evidence>
<organism evidence="2 3">
    <name type="scientific">Phytophthora palmivora</name>
    <dbReference type="NCBI Taxonomy" id="4796"/>
    <lineage>
        <taxon>Eukaryota</taxon>
        <taxon>Sar</taxon>
        <taxon>Stramenopiles</taxon>
        <taxon>Oomycota</taxon>
        <taxon>Peronosporomycetes</taxon>
        <taxon>Peronosporales</taxon>
        <taxon>Peronosporaceae</taxon>
        <taxon>Phytophthora</taxon>
    </lineage>
</organism>
<dbReference type="SUPFAM" id="SSF53098">
    <property type="entry name" value="Ribonuclease H-like"/>
    <property type="match status" value="1"/>
</dbReference>
<dbReference type="AlphaFoldDB" id="A0A2P4YQ97"/>
<keyword evidence="2" id="KW-0548">Nucleotidyltransferase</keyword>
<keyword evidence="3" id="KW-1185">Reference proteome</keyword>
<dbReference type="GO" id="GO:0015074">
    <property type="term" value="P:DNA integration"/>
    <property type="evidence" value="ECO:0007669"/>
    <property type="project" value="InterPro"/>
</dbReference>
<dbReference type="Gene3D" id="1.10.340.70">
    <property type="match status" value="1"/>
</dbReference>
<evidence type="ECO:0000259" key="1">
    <source>
        <dbReference type="PROSITE" id="PS50994"/>
    </source>
</evidence>
<dbReference type="OrthoDB" id="99414at2759"/>
<dbReference type="InterPro" id="IPR012337">
    <property type="entry name" value="RNaseH-like_sf"/>
</dbReference>
<feature type="domain" description="Integrase catalytic" evidence="1">
    <location>
        <begin position="116"/>
        <end position="239"/>
    </location>
</feature>
<dbReference type="InterPro" id="IPR041588">
    <property type="entry name" value="Integrase_H2C2"/>
</dbReference>
<dbReference type="GO" id="GO:0003676">
    <property type="term" value="F:nucleic acid binding"/>
    <property type="evidence" value="ECO:0007669"/>
    <property type="project" value="InterPro"/>
</dbReference>
<accession>A0A2P4YQ97</accession>
<dbReference type="GO" id="GO:0003964">
    <property type="term" value="F:RNA-directed DNA polymerase activity"/>
    <property type="evidence" value="ECO:0007669"/>
    <property type="project" value="UniProtKB-KW"/>
</dbReference>
<keyword evidence="2" id="KW-0695">RNA-directed DNA polymerase</keyword>
<dbReference type="Proteomes" id="UP000237271">
    <property type="component" value="Unassembled WGS sequence"/>
</dbReference>
<name>A0A2P4YQ97_9STRA</name>
<gene>
    <name evidence="2" type="ORF">PHPALM_2318</name>
</gene>
<protein>
    <submittedName>
        <fullName evidence="2">Reverse transcriptase</fullName>
    </submittedName>
</protein>
<sequence length="239" mass="27266">MAWKSVDKCAKIASDYEVDENDLLFFCPKTVQRDDGRDAVIRLVVPESLQQDFLHHYHASLEGGHQGIGRTYLRIRAHFHWRGLYRSVQKYVGECTDCETGKGRPFVQGESPGNIQATYPFQVISMDHIPTLPRSFKGNTELLIWADLFIGYVVAKASSSREAQTLAEDYERLVFRRFGASEVIRHDREPGFMADFFRAVNRMVKMKQSATMAYRPQANGKDNRSVLAAVACNRERLLA</sequence>
<keyword evidence="2" id="KW-0808">Transferase</keyword>
<proteinExistence type="predicted"/>
<dbReference type="InterPro" id="IPR036397">
    <property type="entry name" value="RNaseH_sf"/>
</dbReference>
<evidence type="ECO:0000313" key="2">
    <source>
        <dbReference type="EMBL" id="POM79909.1"/>
    </source>
</evidence>
<comment type="caution">
    <text evidence="2">The sequence shown here is derived from an EMBL/GenBank/DDBJ whole genome shotgun (WGS) entry which is preliminary data.</text>
</comment>